<keyword evidence="2" id="KW-0677">Repeat</keyword>
<dbReference type="Gene3D" id="3.30.40.10">
    <property type="entry name" value="Zinc/RING finger domain, C3HC4 (zinc finger)"/>
    <property type="match status" value="1"/>
</dbReference>
<dbReference type="InterPro" id="IPR001841">
    <property type="entry name" value="Znf_RING"/>
</dbReference>
<keyword evidence="7" id="KW-1133">Transmembrane helix</keyword>
<sequence>MPALRKNSLTTKGRELECPICYECYSDKHWRLPKVLSCGHTLCSTCADRLDDDGSLECPLCRKITHTSECKQLSNDEDIMEKVSEKERCHDCGSKLGPLTRCRHCDRDFCADCLTEHDQNGFVQGVVLLGKTCYYFVYYLITGTYWLADRLLTWCSCLFKKIGIAIVALTYAYLAYVLTSYFVRYVRDLAPTPCVLPWRYDHFYWYSAKFDLPWEVAVSTDGHVIVSDLHRNSISDLTEDFLYDLVSDVDIGRGLAVDKHGNTFVSVGREVHVFHTDSGKPKTRIPLRGHFDMVRGLAVHRKHLYACAGQGFNVLTLNGSHVMRYNLPIVAHFIAVAPNGDIAISDAGSSVTIYRQKLPEMNQIHQRKEIQSVWLSAGFTRPGGVIVDCDGYIVVSDTRSGRLVKFDADGEFVDYVTEVKALKKPQGLALTTEGDIIVCDHGQGLVRRFSSRCRYSSFTRLMGSPWCSLITGPQK</sequence>
<protein>
    <recommendedName>
        <fullName evidence="8">RING-type domain-containing protein</fullName>
    </recommendedName>
</protein>
<accession>A0AAD9JM02</accession>
<proteinExistence type="predicted"/>
<feature type="domain" description="RING-type" evidence="8">
    <location>
        <begin position="18"/>
        <end position="62"/>
    </location>
</feature>
<keyword evidence="1" id="KW-0479">Metal-binding</keyword>
<dbReference type="PANTHER" id="PTHR24104">
    <property type="entry name" value="E3 UBIQUITIN-PROTEIN LIGASE NHLRC1-RELATED"/>
    <property type="match status" value="1"/>
</dbReference>
<evidence type="ECO:0000256" key="4">
    <source>
        <dbReference type="ARBA" id="ARBA00022833"/>
    </source>
</evidence>
<dbReference type="SUPFAM" id="SSF101898">
    <property type="entry name" value="NHL repeat"/>
    <property type="match status" value="1"/>
</dbReference>
<dbReference type="PROSITE" id="PS50089">
    <property type="entry name" value="ZF_RING_2"/>
    <property type="match status" value="1"/>
</dbReference>
<comment type="caution">
    <text evidence="9">The sequence shown here is derived from an EMBL/GenBank/DDBJ whole genome shotgun (WGS) entry which is preliminary data.</text>
</comment>
<evidence type="ECO:0000256" key="7">
    <source>
        <dbReference type="SAM" id="Phobius"/>
    </source>
</evidence>
<dbReference type="PANTHER" id="PTHR24104:SF57">
    <property type="entry name" value="BEE-MILK PROTEIN"/>
    <property type="match status" value="1"/>
</dbReference>
<reference evidence="9" key="1">
    <citation type="journal article" date="2023" name="Mol. Biol. Evol.">
        <title>Third-Generation Sequencing Reveals the Adaptive Role of the Epigenome in Three Deep-Sea Polychaetes.</title>
        <authorList>
            <person name="Perez M."/>
            <person name="Aroh O."/>
            <person name="Sun Y."/>
            <person name="Lan Y."/>
            <person name="Juniper S.K."/>
            <person name="Young C.R."/>
            <person name="Angers B."/>
            <person name="Qian P.Y."/>
        </authorList>
    </citation>
    <scope>NUCLEOTIDE SEQUENCE</scope>
    <source>
        <strain evidence="9">P08H-3</strain>
    </source>
</reference>
<keyword evidence="7" id="KW-0812">Transmembrane</keyword>
<evidence type="ECO:0000256" key="1">
    <source>
        <dbReference type="ARBA" id="ARBA00022723"/>
    </source>
</evidence>
<dbReference type="SUPFAM" id="SSF57850">
    <property type="entry name" value="RING/U-box"/>
    <property type="match status" value="1"/>
</dbReference>
<gene>
    <name evidence="9" type="ORF">LSH36_237g02003</name>
</gene>
<name>A0AAD9JM02_9ANNE</name>
<dbReference type="SMART" id="SM00184">
    <property type="entry name" value="RING"/>
    <property type="match status" value="1"/>
</dbReference>
<keyword evidence="3 5" id="KW-0863">Zinc-finger</keyword>
<dbReference type="InterPro" id="IPR050952">
    <property type="entry name" value="TRIM-NHL_E3_ligases"/>
</dbReference>
<dbReference type="Gene3D" id="2.120.10.30">
    <property type="entry name" value="TolB, C-terminal domain"/>
    <property type="match status" value="1"/>
</dbReference>
<evidence type="ECO:0000256" key="6">
    <source>
        <dbReference type="PROSITE-ProRule" id="PRU00504"/>
    </source>
</evidence>
<dbReference type="InterPro" id="IPR011042">
    <property type="entry name" value="6-blade_b-propeller_TolB-like"/>
</dbReference>
<dbReference type="PROSITE" id="PS00518">
    <property type="entry name" value="ZF_RING_1"/>
    <property type="match status" value="1"/>
</dbReference>
<dbReference type="PROSITE" id="PS51125">
    <property type="entry name" value="NHL"/>
    <property type="match status" value="1"/>
</dbReference>
<dbReference type="InterPro" id="IPR013083">
    <property type="entry name" value="Znf_RING/FYVE/PHD"/>
</dbReference>
<keyword evidence="7" id="KW-0472">Membrane</keyword>
<feature type="repeat" description="NHL" evidence="6">
    <location>
        <begin position="368"/>
        <end position="409"/>
    </location>
</feature>
<evidence type="ECO:0000256" key="2">
    <source>
        <dbReference type="ARBA" id="ARBA00022737"/>
    </source>
</evidence>
<dbReference type="InterPro" id="IPR001258">
    <property type="entry name" value="NHL_repeat"/>
</dbReference>
<dbReference type="Gene3D" id="2.40.10.500">
    <property type="match status" value="1"/>
</dbReference>
<keyword evidence="10" id="KW-1185">Reference proteome</keyword>
<dbReference type="GO" id="GO:0008270">
    <property type="term" value="F:zinc ion binding"/>
    <property type="evidence" value="ECO:0007669"/>
    <property type="project" value="UniProtKB-KW"/>
</dbReference>
<dbReference type="InterPro" id="IPR017907">
    <property type="entry name" value="Znf_RING_CS"/>
</dbReference>
<dbReference type="GO" id="GO:0000209">
    <property type="term" value="P:protein polyubiquitination"/>
    <property type="evidence" value="ECO:0007669"/>
    <property type="project" value="TreeGrafter"/>
</dbReference>
<dbReference type="GO" id="GO:0043161">
    <property type="term" value="P:proteasome-mediated ubiquitin-dependent protein catabolic process"/>
    <property type="evidence" value="ECO:0007669"/>
    <property type="project" value="TreeGrafter"/>
</dbReference>
<evidence type="ECO:0000259" key="8">
    <source>
        <dbReference type="PROSITE" id="PS50089"/>
    </source>
</evidence>
<keyword evidence="4" id="KW-0862">Zinc</keyword>
<evidence type="ECO:0000256" key="3">
    <source>
        <dbReference type="ARBA" id="ARBA00022771"/>
    </source>
</evidence>
<evidence type="ECO:0000313" key="9">
    <source>
        <dbReference type="EMBL" id="KAK2155534.1"/>
    </source>
</evidence>
<dbReference type="Pfam" id="PF14634">
    <property type="entry name" value="zf-RING_5"/>
    <property type="match status" value="1"/>
</dbReference>
<feature type="transmembrane region" description="Helical" evidence="7">
    <location>
        <begin position="162"/>
        <end position="183"/>
    </location>
</feature>
<dbReference type="Proteomes" id="UP001208570">
    <property type="component" value="Unassembled WGS sequence"/>
</dbReference>
<evidence type="ECO:0000256" key="5">
    <source>
        <dbReference type="PROSITE-ProRule" id="PRU00175"/>
    </source>
</evidence>
<feature type="transmembrane region" description="Helical" evidence="7">
    <location>
        <begin position="122"/>
        <end position="141"/>
    </location>
</feature>
<evidence type="ECO:0000313" key="10">
    <source>
        <dbReference type="Proteomes" id="UP001208570"/>
    </source>
</evidence>
<dbReference type="AlphaFoldDB" id="A0AAD9JM02"/>
<dbReference type="EMBL" id="JAODUP010000237">
    <property type="protein sequence ID" value="KAK2155534.1"/>
    <property type="molecule type" value="Genomic_DNA"/>
</dbReference>
<organism evidence="9 10">
    <name type="scientific">Paralvinella palmiformis</name>
    <dbReference type="NCBI Taxonomy" id="53620"/>
    <lineage>
        <taxon>Eukaryota</taxon>
        <taxon>Metazoa</taxon>
        <taxon>Spiralia</taxon>
        <taxon>Lophotrochozoa</taxon>
        <taxon>Annelida</taxon>
        <taxon>Polychaeta</taxon>
        <taxon>Sedentaria</taxon>
        <taxon>Canalipalpata</taxon>
        <taxon>Terebellida</taxon>
        <taxon>Terebelliformia</taxon>
        <taxon>Alvinellidae</taxon>
        <taxon>Paralvinella</taxon>
    </lineage>
</organism>
<dbReference type="GO" id="GO:0061630">
    <property type="term" value="F:ubiquitin protein ligase activity"/>
    <property type="evidence" value="ECO:0007669"/>
    <property type="project" value="TreeGrafter"/>
</dbReference>